<dbReference type="HOGENOM" id="CLU_019188_1_0_1"/>
<dbReference type="SUPFAM" id="SSF50729">
    <property type="entry name" value="PH domain-like"/>
    <property type="match status" value="1"/>
</dbReference>
<dbReference type="PANTHER" id="PTHR12856">
    <property type="entry name" value="TRANSCRIPTION INITIATION FACTOR IIH-RELATED"/>
    <property type="match status" value="1"/>
</dbReference>
<gene>
    <name evidence="11" type="primary">20351737</name>
    <name evidence="10" type="ORF">GGTG_11279</name>
</gene>
<feature type="compositionally biased region" description="Basic and acidic residues" evidence="8">
    <location>
        <begin position="349"/>
        <end position="359"/>
    </location>
</feature>
<dbReference type="FunCoup" id="J3PCR1">
    <property type="interactions" value="912"/>
</dbReference>
<reference evidence="10" key="2">
    <citation type="submission" date="2010-07" db="EMBL/GenBank/DDBJ databases">
        <authorList>
            <consortium name="The Broad Institute Genome Sequencing Platform"/>
            <consortium name="Broad Institute Genome Sequencing Center for Infectious Disease"/>
            <person name="Ma L.-J."/>
            <person name="Dead R."/>
            <person name="Young S."/>
            <person name="Zeng Q."/>
            <person name="Koehrsen M."/>
            <person name="Alvarado L."/>
            <person name="Berlin A."/>
            <person name="Chapman S.B."/>
            <person name="Chen Z."/>
            <person name="Freedman E."/>
            <person name="Gellesch M."/>
            <person name="Goldberg J."/>
            <person name="Griggs A."/>
            <person name="Gujja S."/>
            <person name="Heilman E.R."/>
            <person name="Heiman D."/>
            <person name="Hepburn T."/>
            <person name="Howarth C."/>
            <person name="Jen D."/>
            <person name="Larson L."/>
            <person name="Mehta T."/>
            <person name="Neiman D."/>
            <person name="Pearson M."/>
            <person name="Roberts A."/>
            <person name="Saif S."/>
            <person name="Shea T."/>
            <person name="Shenoy N."/>
            <person name="Sisk P."/>
            <person name="Stolte C."/>
            <person name="Sykes S."/>
            <person name="Walk T."/>
            <person name="White J."/>
            <person name="Yandava C."/>
            <person name="Haas B."/>
            <person name="Nusbaum C."/>
            <person name="Birren B."/>
        </authorList>
    </citation>
    <scope>NUCLEOTIDE SEQUENCE</scope>
    <source>
        <strain evidence="10">R3-111a-1</strain>
    </source>
</reference>
<dbReference type="InterPro" id="IPR027079">
    <property type="entry name" value="Tfb1/GTF2H1"/>
</dbReference>
<dbReference type="CDD" id="cd13229">
    <property type="entry name" value="PH_TFIIH"/>
    <property type="match status" value="1"/>
</dbReference>
<dbReference type="InterPro" id="IPR011993">
    <property type="entry name" value="PH-like_dom_sf"/>
</dbReference>
<evidence type="ECO:0000259" key="9">
    <source>
        <dbReference type="PROSITE" id="PS50858"/>
    </source>
</evidence>
<dbReference type="GO" id="GO:0006351">
    <property type="term" value="P:DNA-templated transcription"/>
    <property type="evidence" value="ECO:0007669"/>
    <property type="project" value="InterPro"/>
</dbReference>
<protein>
    <submittedName>
        <fullName evidence="10">RNA polymerase II transcription factor B subunit 1</fullName>
    </submittedName>
</protein>
<dbReference type="eggNOG" id="KOG2074">
    <property type="taxonomic scope" value="Eukaryota"/>
</dbReference>
<feature type="coiled-coil region" evidence="7">
    <location>
        <begin position="572"/>
        <end position="602"/>
    </location>
</feature>
<dbReference type="AlphaFoldDB" id="J3PCR1"/>
<sequence>MATPRGRAVYKKKEGIIRVSDDRAAVIWTPTPGSGPPSVSLPIETITNLQQTPDHVAKVMLKIFAKPPGEAGEPVTYLFNFTSPDDARSEANAIKDLLSKLLAEARTADAGVAPKGSAAPSPAPAAAAANGGGLSSSAAMSFAGTVNTGKPRPLDDAQLRLDIVLQQSLMKKDRGLHQMYMEARATKPESISDATFNTQFWSSRTSLLRAHAIETNQKRGQYNVLASIKMTPESEGSAKYKLNFTPEQILMVLTQYPLLRRLYNEKVPKELSEVKFWSKFFVSNLARELRGEKLDPNHHDNVFDKYTASDNDKAIFSQFESQQLPHIIDISGNDVNQGGIKGGNLSAHDPNRPDRERGGPAKVLNSLSEMMLAHVSPVDGDRSKAEALSMPEKGYRELALRDLHETAASDRIVLNVRDQAHFFDQTSGPSRDTREYAAQIPTVVLGDLGADLSELGQGGESGPSRGIDLHAAIGVNDESDSDDGEGRRRKAPRVGSREARSAAQAQIWRALARSRGDTQGQVEDEASPMGLPVELAQKTFITNATTTEFLKQFWGAFLSGDPDRAQELAYHVEALRNSVSRIEAVAEEAEEMRQSIIAARKQEIMGHYRRTREKTRFSDNEIKGGKNAVMTLLRPTLDSLKAAQDRYQEALAAEGLKASTE</sequence>
<dbReference type="EMBL" id="GL385400">
    <property type="protein sequence ID" value="EJT72031.1"/>
    <property type="molecule type" value="Genomic_DNA"/>
</dbReference>
<reference evidence="10" key="3">
    <citation type="submission" date="2010-09" db="EMBL/GenBank/DDBJ databases">
        <title>Annotation of Gaeumannomyces graminis var. tritici R3-111a-1.</title>
        <authorList>
            <consortium name="The Broad Institute Genome Sequencing Platform"/>
            <person name="Ma L.-J."/>
            <person name="Dead R."/>
            <person name="Young S.K."/>
            <person name="Zeng Q."/>
            <person name="Gargeya S."/>
            <person name="Fitzgerald M."/>
            <person name="Haas B."/>
            <person name="Abouelleil A."/>
            <person name="Alvarado L."/>
            <person name="Arachchi H.M."/>
            <person name="Berlin A."/>
            <person name="Brown A."/>
            <person name="Chapman S.B."/>
            <person name="Chen Z."/>
            <person name="Dunbar C."/>
            <person name="Freedman E."/>
            <person name="Gearin G."/>
            <person name="Gellesch M."/>
            <person name="Goldberg J."/>
            <person name="Griggs A."/>
            <person name="Gujja S."/>
            <person name="Heiman D."/>
            <person name="Howarth C."/>
            <person name="Larson L."/>
            <person name="Lui A."/>
            <person name="MacDonald P.J.P."/>
            <person name="Mehta T."/>
            <person name="Montmayeur A."/>
            <person name="Murphy C."/>
            <person name="Neiman D."/>
            <person name="Pearson M."/>
            <person name="Priest M."/>
            <person name="Roberts A."/>
            <person name="Saif S."/>
            <person name="Shea T."/>
            <person name="Shenoy N."/>
            <person name="Sisk P."/>
            <person name="Stolte C."/>
            <person name="Sykes S."/>
            <person name="Yandava C."/>
            <person name="Wortman J."/>
            <person name="Nusbaum C."/>
            <person name="Birren B."/>
        </authorList>
    </citation>
    <scope>NUCLEOTIDE SEQUENCE</scope>
    <source>
        <strain evidence="10">R3-111a-1</strain>
    </source>
</reference>
<evidence type="ECO:0000256" key="7">
    <source>
        <dbReference type="SAM" id="Coils"/>
    </source>
</evidence>
<evidence type="ECO:0000256" key="2">
    <source>
        <dbReference type="ARBA" id="ARBA00009448"/>
    </source>
</evidence>
<dbReference type="SMART" id="SM00751">
    <property type="entry name" value="BSD"/>
    <property type="match status" value="1"/>
</dbReference>
<dbReference type="GeneID" id="20351737"/>
<comment type="subcellular location">
    <subcellularLocation>
        <location evidence="1">Nucleus</location>
    </subcellularLocation>
</comment>
<reference evidence="11" key="5">
    <citation type="submission" date="2018-04" db="UniProtKB">
        <authorList>
            <consortium name="EnsemblFungi"/>
        </authorList>
    </citation>
    <scope>IDENTIFICATION</scope>
    <source>
        <strain evidence="11">R3-111a-1</strain>
    </source>
</reference>
<reference evidence="11" key="4">
    <citation type="journal article" date="2015" name="G3 (Bethesda)">
        <title>Genome sequences of three phytopathogenic species of the Magnaporthaceae family of fungi.</title>
        <authorList>
            <person name="Okagaki L.H."/>
            <person name="Nunes C.C."/>
            <person name="Sailsbery J."/>
            <person name="Clay B."/>
            <person name="Brown D."/>
            <person name="John T."/>
            <person name="Oh Y."/>
            <person name="Young N."/>
            <person name="Fitzgerald M."/>
            <person name="Haas B.J."/>
            <person name="Zeng Q."/>
            <person name="Young S."/>
            <person name="Adiconis X."/>
            <person name="Fan L."/>
            <person name="Levin J.Z."/>
            <person name="Mitchell T.K."/>
            <person name="Okubara P.A."/>
            <person name="Farman M.L."/>
            <person name="Kohn L.M."/>
            <person name="Birren B."/>
            <person name="Ma L.-J."/>
            <person name="Dean R.A."/>
        </authorList>
    </citation>
    <scope>NUCLEOTIDE SEQUENCE</scope>
    <source>
        <strain evidence="11">R3-111a-1</strain>
    </source>
</reference>
<dbReference type="Pfam" id="PF03909">
    <property type="entry name" value="BSD"/>
    <property type="match status" value="2"/>
</dbReference>
<keyword evidence="12" id="KW-1185">Reference proteome</keyword>
<keyword evidence="4" id="KW-0805">Transcription regulation</keyword>
<evidence type="ECO:0000313" key="10">
    <source>
        <dbReference type="EMBL" id="EJT72031.1"/>
    </source>
</evidence>
<evidence type="ECO:0000256" key="8">
    <source>
        <dbReference type="SAM" id="MobiDB-lite"/>
    </source>
</evidence>
<evidence type="ECO:0000256" key="3">
    <source>
        <dbReference type="ARBA" id="ARBA00022737"/>
    </source>
</evidence>
<organism evidence="10">
    <name type="scientific">Gaeumannomyces tritici (strain R3-111a-1)</name>
    <name type="common">Wheat and barley take-all root rot fungus</name>
    <name type="synonym">Gaeumannomyces graminis var. tritici</name>
    <dbReference type="NCBI Taxonomy" id="644352"/>
    <lineage>
        <taxon>Eukaryota</taxon>
        <taxon>Fungi</taxon>
        <taxon>Dikarya</taxon>
        <taxon>Ascomycota</taxon>
        <taxon>Pezizomycotina</taxon>
        <taxon>Sordariomycetes</taxon>
        <taxon>Sordariomycetidae</taxon>
        <taxon>Magnaporthales</taxon>
        <taxon>Magnaporthaceae</taxon>
        <taxon>Gaeumannomyces</taxon>
    </lineage>
</organism>
<dbReference type="GO" id="GO:0006289">
    <property type="term" value="P:nucleotide-excision repair"/>
    <property type="evidence" value="ECO:0007669"/>
    <property type="project" value="InterPro"/>
</dbReference>
<evidence type="ECO:0000256" key="6">
    <source>
        <dbReference type="ARBA" id="ARBA00023242"/>
    </source>
</evidence>
<dbReference type="Gene3D" id="2.30.29.30">
    <property type="entry name" value="Pleckstrin-homology domain (PH domain)/Phosphotyrosine-binding domain (PTB)"/>
    <property type="match status" value="1"/>
</dbReference>
<dbReference type="Pfam" id="PF08567">
    <property type="entry name" value="PH_TFIIH"/>
    <property type="match status" value="1"/>
</dbReference>
<name>J3PCR1_GAET3</name>
<evidence type="ECO:0000313" key="11">
    <source>
        <dbReference type="EnsemblFungi" id="EJT72031"/>
    </source>
</evidence>
<keyword evidence="7" id="KW-0175">Coiled coil</keyword>
<dbReference type="RefSeq" id="XP_009227428.1">
    <property type="nucleotide sequence ID" value="XM_009229164.1"/>
</dbReference>
<evidence type="ECO:0000256" key="4">
    <source>
        <dbReference type="ARBA" id="ARBA00023015"/>
    </source>
</evidence>
<comment type="similarity">
    <text evidence="2">Belongs to the TFB1 family.</text>
</comment>
<reference evidence="12" key="1">
    <citation type="submission" date="2010-07" db="EMBL/GenBank/DDBJ databases">
        <title>The genome sequence of Gaeumannomyces graminis var. tritici strain R3-111a-1.</title>
        <authorList>
            <consortium name="The Broad Institute Genome Sequencing Platform"/>
            <person name="Ma L.-J."/>
            <person name="Dead R."/>
            <person name="Young S."/>
            <person name="Zeng Q."/>
            <person name="Koehrsen M."/>
            <person name="Alvarado L."/>
            <person name="Berlin A."/>
            <person name="Chapman S.B."/>
            <person name="Chen Z."/>
            <person name="Freedman E."/>
            <person name="Gellesch M."/>
            <person name="Goldberg J."/>
            <person name="Griggs A."/>
            <person name="Gujja S."/>
            <person name="Heilman E.R."/>
            <person name="Heiman D."/>
            <person name="Hepburn T."/>
            <person name="Howarth C."/>
            <person name="Jen D."/>
            <person name="Larson L."/>
            <person name="Mehta T."/>
            <person name="Neiman D."/>
            <person name="Pearson M."/>
            <person name="Roberts A."/>
            <person name="Saif S."/>
            <person name="Shea T."/>
            <person name="Shenoy N."/>
            <person name="Sisk P."/>
            <person name="Stolte C."/>
            <person name="Sykes S."/>
            <person name="Walk T."/>
            <person name="White J."/>
            <person name="Yandava C."/>
            <person name="Haas B."/>
            <person name="Nusbaum C."/>
            <person name="Birren B."/>
        </authorList>
    </citation>
    <scope>NUCLEOTIDE SEQUENCE [LARGE SCALE GENOMIC DNA]</scope>
    <source>
        <strain evidence="12">R3-111a-1</strain>
    </source>
</reference>
<evidence type="ECO:0000313" key="12">
    <source>
        <dbReference type="Proteomes" id="UP000006039"/>
    </source>
</evidence>
<dbReference type="PROSITE" id="PS50858">
    <property type="entry name" value="BSD"/>
    <property type="match status" value="1"/>
</dbReference>
<accession>J3PCR1</accession>
<dbReference type="STRING" id="644352.J3PCR1"/>
<dbReference type="Gene3D" id="1.10.3970.10">
    <property type="entry name" value="BSD domain"/>
    <property type="match status" value="1"/>
</dbReference>
<dbReference type="InterPro" id="IPR035925">
    <property type="entry name" value="BSD_dom_sf"/>
</dbReference>
<dbReference type="VEuPathDB" id="FungiDB:GGTG_11279"/>
<dbReference type="InterPro" id="IPR013876">
    <property type="entry name" value="TFIIH_BTF_p62_N"/>
</dbReference>
<dbReference type="InterPro" id="IPR005607">
    <property type="entry name" value="BSD_dom"/>
</dbReference>
<dbReference type="Proteomes" id="UP000006039">
    <property type="component" value="Unassembled WGS sequence"/>
</dbReference>
<evidence type="ECO:0000256" key="5">
    <source>
        <dbReference type="ARBA" id="ARBA00023163"/>
    </source>
</evidence>
<dbReference type="SUPFAM" id="SSF140383">
    <property type="entry name" value="BSD domain-like"/>
    <property type="match status" value="1"/>
</dbReference>
<dbReference type="OrthoDB" id="360521at2759"/>
<keyword evidence="6" id="KW-0539">Nucleus</keyword>
<feature type="region of interest" description="Disordered" evidence="8">
    <location>
        <begin position="474"/>
        <end position="501"/>
    </location>
</feature>
<dbReference type="EnsemblFungi" id="EJT72031">
    <property type="protein sequence ID" value="EJT72031"/>
    <property type="gene ID" value="GGTG_11279"/>
</dbReference>
<feature type="domain" description="BSD" evidence="9">
    <location>
        <begin position="236"/>
        <end position="288"/>
    </location>
</feature>
<keyword evidence="3" id="KW-0677">Repeat</keyword>
<feature type="region of interest" description="Disordered" evidence="8">
    <location>
        <begin position="338"/>
        <end position="359"/>
    </location>
</feature>
<proteinExistence type="inferred from homology"/>
<evidence type="ECO:0000256" key="1">
    <source>
        <dbReference type="ARBA" id="ARBA00004123"/>
    </source>
</evidence>
<keyword evidence="5" id="KW-0804">Transcription</keyword>
<dbReference type="GO" id="GO:0000439">
    <property type="term" value="C:transcription factor TFIIH core complex"/>
    <property type="evidence" value="ECO:0007669"/>
    <property type="project" value="InterPro"/>
</dbReference>